<evidence type="ECO:0000256" key="5">
    <source>
        <dbReference type="ARBA" id="ARBA00023163"/>
    </source>
</evidence>
<dbReference type="Pfam" id="PF08281">
    <property type="entry name" value="Sigma70_r4_2"/>
    <property type="match status" value="1"/>
</dbReference>
<evidence type="ECO:0000256" key="4">
    <source>
        <dbReference type="ARBA" id="ARBA00023125"/>
    </source>
</evidence>
<dbReference type="InterPro" id="IPR036388">
    <property type="entry name" value="WH-like_DNA-bd_sf"/>
</dbReference>
<dbReference type="InterPro" id="IPR013325">
    <property type="entry name" value="RNA_pol_sigma_r2"/>
</dbReference>
<dbReference type="PANTHER" id="PTHR43133:SF8">
    <property type="entry name" value="RNA POLYMERASE SIGMA FACTOR HI_1459-RELATED"/>
    <property type="match status" value="1"/>
</dbReference>
<keyword evidence="2" id="KW-0805">Transcription regulation</keyword>
<dbReference type="PANTHER" id="PTHR43133">
    <property type="entry name" value="RNA POLYMERASE ECF-TYPE SIGMA FACTO"/>
    <property type="match status" value="1"/>
</dbReference>
<evidence type="ECO:0000313" key="9">
    <source>
        <dbReference type="Proteomes" id="UP001501116"/>
    </source>
</evidence>
<evidence type="ECO:0000259" key="6">
    <source>
        <dbReference type="Pfam" id="PF04542"/>
    </source>
</evidence>
<feature type="domain" description="RNA polymerase sigma factor 70 region 4 type 2" evidence="7">
    <location>
        <begin position="134"/>
        <end position="186"/>
    </location>
</feature>
<accession>A0ABN2Q655</accession>
<protein>
    <submittedName>
        <fullName evidence="8">Sigma-70 family RNA polymerase sigma factor</fullName>
    </submittedName>
</protein>
<gene>
    <name evidence="8" type="ORF">GCM10009754_10970</name>
</gene>
<keyword evidence="5" id="KW-0804">Transcription</keyword>
<dbReference type="Gene3D" id="1.10.10.10">
    <property type="entry name" value="Winged helix-like DNA-binding domain superfamily/Winged helix DNA-binding domain"/>
    <property type="match status" value="1"/>
</dbReference>
<comment type="caution">
    <text evidence="8">The sequence shown here is derived from an EMBL/GenBank/DDBJ whole genome shotgun (WGS) entry which is preliminary data.</text>
</comment>
<dbReference type="SUPFAM" id="SSF88659">
    <property type="entry name" value="Sigma3 and sigma4 domains of RNA polymerase sigma factors"/>
    <property type="match status" value="1"/>
</dbReference>
<dbReference type="InterPro" id="IPR014284">
    <property type="entry name" value="RNA_pol_sigma-70_dom"/>
</dbReference>
<evidence type="ECO:0000256" key="2">
    <source>
        <dbReference type="ARBA" id="ARBA00023015"/>
    </source>
</evidence>
<evidence type="ECO:0000256" key="3">
    <source>
        <dbReference type="ARBA" id="ARBA00023082"/>
    </source>
</evidence>
<dbReference type="Gene3D" id="1.10.1740.10">
    <property type="match status" value="1"/>
</dbReference>
<dbReference type="InterPro" id="IPR007627">
    <property type="entry name" value="RNA_pol_sigma70_r2"/>
</dbReference>
<keyword evidence="4" id="KW-0238">DNA-binding</keyword>
<evidence type="ECO:0000259" key="7">
    <source>
        <dbReference type="Pfam" id="PF08281"/>
    </source>
</evidence>
<dbReference type="Pfam" id="PF04542">
    <property type="entry name" value="Sigma70_r2"/>
    <property type="match status" value="1"/>
</dbReference>
<feature type="domain" description="RNA polymerase sigma-70 region 2" evidence="6">
    <location>
        <begin position="24"/>
        <end position="90"/>
    </location>
</feature>
<proteinExistence type="inferred from homology"/>
<dbReference type="InterPro" id="IPR013249">
    <property type="entry name" value="RNA_pol_sigma70_r4_t2"/>
</dbReference>
<sequence length="194" mass="20917">MTSLSDEALLAKAVKGDQGAFDLLVRRHTPKMYRVALRITGSAAEAEDVVQDAWISAWRALSGFRGDAAVSTWLYRVVTNAALGQVRRRRPTVSLDAAMAPGEQGGSGAAFEGAAFADTAANPEGKVVRAEQVEAVLRAIATLDVSQRVPLVLRELEGLSYEEVADVLEVSVPALRSRLHRARVALLAKLREIR</sequence>
<dbReference type="SUPFAM" id="SSF88946">
    <property type="entry name" value="Sigma2 domain of RNA polymerase sigma factors"/>
    <property type="match status" value="1"/>
</dbReference>
<keyword evidence="3" id="KW-0731">Sigma factor</keyword>
<evidence type="ECO:0000313" key="8">
    <source>
        <dbReference type="EMBL" id="GAA1945004.1"/>
    </source>
</evidence>
<name>A0ABN2Q655_9PSEU</name>
<keyword evidence="9" id="KW-1185">Reference proteome</keyword>
<reference evidence="8 9" key="1">
    <citation type="journal article" date="2019" name="Int. J. Syst. Evol. Microbiol.">
        <title>The Global Catalogue of Microorganisms (GCM) 10K type strain sequencing project: providing services to taxonomists for standard genome sequencing and annotation.</title>
        <authorList>
            <consortium name="The Broad Institute Genomics Platform"/>
            <consortium name="The Broad Institute Genome Sequencing Center for Infectious Disease"/>
            <person name="Wu L."/>
            <person name="Ma J."/>
        </authorList>
    </citation>
    <scope>NUCLEOTIDE SEQUENCE [LARGE SCALE GENOMIC DNA]</scope>
    <source>
        <strain evidence="8 9">JCM 14545</strain>
    </source>
</reference>
<dbReference type="InterPro" id="IPR039425">
    <property type="entry name" value="RNA_pol_sigma-70-like"/>
</dbReference>
<dbReference type="EMBL" id="BAAANN010000003">
    <property type="protein sequence ID" value="GAA1945004.1"/>
    <property type="molecule type" value="Genomic_DNA"/>
</dbReference>
<dbReference type="NCBIfam" id="TIGR02937">
    <property type="entry name" value="sigma70-ECF"/>
    <property type="match status" value="1"/>
</dbReference>
<comment type="similarity">
    <text evidence="1">Belongs to the sigma-70 factor family. ECF subfamily.</text>
</comment>
<dbReference type="Proteomes" id="UP001501116">
    <property type="component" value="Unassembled WGS sequence"/>
</dbReference>
<organism evidence="8 9">
    <name type="scientific">Amycolatopsis minnesotensis</name>
    <dbReference type="NCBI Taxonomy" id="337894"/>
    <lineage>
        <taxon>Bacteria</taxon>
        <taxon>Bacillati</taxon>
        <taxon>Actinomycetota</taxon>
        <taxon>Actinomycetes</taxon>
        <taxon>Pseudonocardiales</taxon>
        <taxon>Pseudonocardiaceae</taxon>
        <taxon>Amycolatopsis</taxon>
    </lineage>
</organism>
<dbReference type="CDD" id="cd06171">
    <property type="entry name" value="Sigma70_r4"/>
    <property type="match status" value="1"/>
</dbReference>
<evidence type="ECO:0000256" key="1">
    <source>
        <dbReference type="ARBA" id="ARBA00010641"/>
    </source>
</evidence>
<dbReference type="InterPro" id="IPR013324">
    <property type="entry name" value="RNA_pol_sigma_r3/r4-like"/>
</dbReference>